<dbReference type="FunFam" id="2.60.40.10:FF:001114">
    <property type="entry name" value="Chitinase A1"/>
    <property type="match status" value="2"/>
</dbReference>
<dbReference type="PANTHER" id="PTHR41775">
    <property type="entry name" value="SECRETED PROTEIN-RELATED"/>
    <property type="match status" value="1"/>
</dbReference>
<dbReference type="SMART" id="SM01066">
    <property type="entry name" value="CBM_25"/>
    <property type="match status" value="2"/>
</dbReference>
<dbReference type="SMART" id="SM00060">
    <property type="entry name" value="FN3"/>
    <property type="match status" value="3"/>
</dbReference>
<dbReference type="CDD" id="cd00063">
    <property type="entry name" value="FN3"/>
    <property type="match status" value="3"/>
</dbReference>
<dbReference type="Pfam" id="PF05547">
    <property type="entry name" value="Peptidase_M6"/>
    <property type="match status" value="1"/>
</dbReference>
<gene>
    <name evidence="9" type="ORF">D3H35_12525</name>
</gene>
<feature type="domain" description="Fibronectin type-III" evidence="7">
    <location>
        <begin position="746"/>
        <end position="831"/>
    </location>
</feature>
<dbReference type="Pfam" id="PF00041">
    <property type="entry name" value="fn3"/>
    <property type="match status" value="3"/>
</dbReference>
<dbReference type="Pfam" id="PF03423">
    <property type="entry name" value="CBM_25"/>
    <property type="match status" value="2"/>
</dbReference>
<dbReference type="PROSITE" id="PS00018">
    <property type="entry name" value="EF_HAND_1"/>
    <property type="match status" value="1"/>
</dbReference>
<evidence type="ECO:0000259" key="7">
    <source>
        <dbReference type="PROSITE" id="PS50853"/>
    </source>
</evidence>
<evidence type="ECO:0000313" key="9">
    <source>
        <dbReference type="EMBL" id="RIE03473.1"/>
    </source>
</evidence>
<dbReference type="GO" id="GO:0006508">
    <property type="term" value="P:proteolysis"/>
    <property type="evidence" value="ECO:0007669"/>
    <property type="project" value="UniProtKB-KW"/>
</dbReference>
<keyword evidence="4" id="KW-0326">Glycosidase</keyword>
<dbReference type="SUPFAM" id="SSF55486">
    <property type="entry name" value="Metalloproteases ('zincins'), catalytic domain"/>
    <property type="match status" value="1"/>
</dbReference>
<feature type="domain" description="CBM20" evidence="8">
    <location>
        <begin position="1107"/>
        <end position="1213"/>
    </location>
</feature>
<dbReference type="InterPro" id="IPR003961">
    <property type="entry name" value="FN3_dom"/>
</dbReference>
<feature type="domain" description="Fibronectin type-III" evidence="7">
    <location>
        <begin position="931"/>
        <end position="1016"/>
    </location>
</feature>
<keyword evidence="3" id="KW-0119">Carbohydrate metabolism</keyword>
<keyword evidence="10" id="KW-1185">Reference proteome</keyword>
<feature type="compositionally biased region" description="Low complexity" evidence="6">
    <location>
        <begin position="140"/>
        <end position="162"/>
    </location>
</feature>
<evidence type="ECO:0000256" key="2">
    <source>
        <dbReference type="ARBA" id="ARBA00022801"/>
    </source>
</evidence>
<dbReference type="InterPro" id="IPR005085">
    <property type="entry name" value="CBM25"/>
</dbReference>
<keyword evidence="1" id="KW-0732">Signal</keyword>
<keyword evidence="2" id="KW-0378">Hydrolase</keyword>
<dbReference type="NCBIfam" id="TIGR03296">
    <property type="entry name" value="M6dom_TIGR03296"/>
    <property type="match status" value="1"/>
</dbReference>
<keyword evidence="9" id="KW-0645">Protease</keyword>
<accession>A0A398CLD2</accession>
<dbReference type="InterPro" id="IPR013783">
    <property type="entry name" value="Ig-like_fold"/>
</dbReference>
<dbReference type="SUPFAM" id="SSF49452">
    <property type="entry name" value="Starch-binding domain-like"/>
    <property type="match status" value="1"/>
</dbReference>
<dbReference type="InterPro" id="IPR013784">
    <property type="entry name" value="Carb-bd-like_fold"/>
</dbReference>
<dbReference type="InterPro" id="IPR002044">
    <property type="entry name" value="CBM20"/>
</dbReference>
<evidence type="ECO:0000256" key="1">
    <source>
        <dbReference type="ARBA" id="ARBA00022729"/>
    </source>
</evidence>
<dbReference type="PROSITE" id="PS50853">
    <property type="entry name" value="FN3"/>
    <property type="match status" value="3"/>
</dbReference>
<comment type="caution">
    <text evidence="9">The sequence shown here is derived from an EMBL/GenBank/DDBJ whole genome shotgun (WGS) entry which is preliminary data.</text>
</comment>
<protein>
    <submittedName>
        <fullName evidence="9">M6 family metalloprotease domain-containing protein</fullName>
    </submittedName>
</protein>
<dbReference type="Gene3D" id="2.60.40.10">
    <property type="entry name" value="Immunoglobulins"/>
    <property type="match status" value="7"/>
</dbReference>
<dbReference type="SUPFAM" id="SSF49265">
    <property type="entry name" value="Fibronectin type III"/>
    <property type="match status" value="3"/>
</dbReference>
<dbReference type="GO" id="GO:0016798">
    <property type="term" value="F:hydrolase activity, acting on glycosyl bonds"/>
    <property type="evidence" value="ECO:0007669"/>
    <property type="project" value="UniProtKB-KW"/>
</dbReference>
<dbReference type="GO" id="GO:0000272">
    <property type="term" value="P:polysaccharide catabolic process"/>
    <property type="evidence" value="ECO:0007669"/>
    <property type="project" value="UniProtKB-KW"/>
</dbReference>
<keyword evidence="9" id="KW-0482">Metalloprotease</keyword>
<dbReference type="PROSITE" id="PS51166">
    <property type="entry name" value="CBM20"/>
    <property type="match status" value="1"/>
</dbReference>
<reference evidence="9 10" key="1">
    <citation type="submission" date="2018-09" db="EMBL/GenBank/DDBJ databases">
        <title>Cohnella cavernae sp. nov., isolated from a karst cave.</title>
        <authorList>
            <person name="Zhu H."/>
        </authorList>
    </citation>
    <scope>NUCLEOTIDE SEQUENCE [LARGE SCALE GENOMIC DNA]</scope>
    <source>
        <strain evidence="9 10">K2E09-144</strain>
    </source>
</reference>
<dbReference type="InterPro" id="IPR036116">
    <property type="entry name" value="FN3_sf"/>
</dbReference>
<dbReference type="InterPro" id="IPR008757">
    <property type="entry name" value="Peptidase_M6-like_domain"/>
</dbReference>
<dbReference type="GO" id="GO:2001070">
    <property type="term" value="F:starch binding"/>
    <property type="evidence" value="ECO:0007669"/>
    <property type="project" value="InterPro"/>
</dbReference>
<sequence length="1214" mass="129418">MLFWKQQMRKRLHTKNRGVDERMKRHYRLLYLFSFLLLAALAIGGLASASPARTDLQTFTQPSGVTFQAKLQGDENLNWATTPTGDILIKDNQKYWNYAEIGSNAPKASGRKYGIDVRPSSAIDQADLQQLNELHPEAFEAPAPAPGISLKSSESQSGGSPSINGISATGTQRILVLLVQFSNVSILNSDADWSNQFFGTTGKTVRTYYNDISGGNLTFLPATESSGTANDGVVKVTLSYAHANKETSDTGRTITKDALTAANPYIDYASYDTNGDGYIANDELQIVTILAGKEESYGDTGTNPSVWGHKTFLYGSLSPTLDGKVLCSYIVDAGYTQQGEMHGSHMATIGILAHELGHMLGLPDLYDTDGSSYGIGTLSLMAHGSWGSLPGEFSGTTPSQMDAWSKVKLGFVQPTVVKPSTSTAYTLKSLLAGGYNVLKLPTAVPEQYFLVENRQLEGYDASISAASGGIAIWQIDDSRSSNSDDNRRWVELKIGQFFDPLYHSGSATQFGPTTTPNSDRFRELNGYAKKYTGVRVNVNSSSSQSMVVNVYGDYDNTAPAAPSGLTSTFQTASSVALSWNPSTQPDFDHYVIYQDGYYMDAQETTTAKYVMLNTSTSYTFSVKEVDLSGNESPASAITVSTTSGPDQIIVYYKRGLSNPILHYNSYYKDAIWYSTTMLQSEIAGYSKAIIPVGDIPNGIQAKITDGLGNWDDRGGSNYYFTSGINVLDNGVIYTELPETDTQAPTAPTNLASTGKTDTTVGLSWTASTDNVGVTGYDIYRGTTKVGTTASTSYTVTGLSPSTAYTFTVKAKDAAANESAASGAITVTTNAATGNVVTIYYKQGFTAPYIHYKLNGTWTSLPGVAIPAAEVTGYNKITINIGTATQLEACFNNGSGTWDSNNGANYFFPVGTSTYNAGTIVSGAPDTEPPTAPTNLASTGKTDTTVSLSWTASTDNVGVTSYEIYQGSSLLGTSTTTSYTATGLTANTAYTFTVKAKDAKNNVSSASNAITVTTNPSTGNTATIYYKRGYATPYIHYQPDSGSWTTAPGVAMTSSEFAGYSKITIQLGSASALSVAFNDGNGNWDNNGGSNYHFYAGTSTFVNGTITGGLPQADSLTIVVTAPSNTPSNADLYLASSLNGWSTNDSAYKLTKNTNGTYSITLYIASGTSFDFKVTKGSWAGVEANSNGTDISNRTFTTSGGAQTLNITVQRWKDQ</sequence>
<keyword evidence="5" id="KW-0624">Polysaccharide degradation</keyword>
<evidence type="ECO:0000259" key="8">
    <source>
        <dbReference type="PROSITE" id="PS51166"/>
    </source>
</evidence>
<evidence type="ECO:0000256" key="6">
    <source>
        <dbReference type="SAM" id="MobiDB-lite"/>
    </source>
</evidence>
<evidence type="ECO:0000313" key="10">
    <source>
        <dbReference type="Proteomes" id="UP000266340"/>
    </source>
</evidence>
<evidence type="ECO:0000256" key="3">
    <source>
        <dbReference type="ARBA" id="ARBA00023277"/>
    </source>
</evidence>
<evidence type="ECO:0000256" key="4">
    <source>
        <dbReference type="ARBA" id="ARBA00023295"/>
    </source>
</evidence>
<dbReference type="InterPro" id="IPR018247">
    <property type="entry name" value="EF_Hand_1_Ca_BS"/>
</dbReference>
<feature type="domain" description="Fibronectin type-III" evidence="7">
    <location>
        <begin position="561"/>
        <end position="646"/>
    </location>
</feature>
<dbReference type="EMBL" id="QXJM01000037">
    <property type="protein sequence ID" value="RIE03473.1"/>
    <property type="molecule type" value="Genomic_DNA"/>
</dbReference>
<dbReference type="AlphaFoldDB" id="A0A398CLD2"/>
<dbReference type="PANTHER" id="PTHR41775:SF1">
    <property type="entry name" value="PEPTIDASE M6-LIKE DOMAIN-CONTAINING PROTEIN"/>
    <property type="match status" value="1"/>
</dbReference>
<dbReference type="GO" id="GO:0008237">
    <property type="term" value="F:metallopeptidase activity"/>
    <property type="evidence" value="ECO:0007669"/>
    <property type="project" value="UniProtKB-KW"/>
</dbReference>
<evidence type="ECO:0000256" key="5">
    <source>
        <dbReference type="ARBA" id="ARBA00023326"/>
    </source>
</evidence>
<dbReference type="Proteomes" id="UP000266340">
    <property type="component" value="Unassembled WGS sequence"/>
</dbReference>
<name>A0A398CLD2_9BACL</name>
<organism evidence="9 10">
    <name type="scientific">Cohnella faecalis</name>
    <dbReference type="NCBI Taxonomy" id="2315694"/>
    <lineage>
        <taxon>Bacteria</taxon>
        <taxon>Bacillati</taxon>
        <taxon>Bacillota</taxon>
        <taxon>Bacilli</taxon>
        <taxon>Bacillales</taxon>
        <taxon>Paenibacillaceae</taxon>
        <taxon>Cohnella</taxon>
    </lineage>
</organism>
<feature type="region of interest" description="Disordered" evidence="6">
    <location>
        <begin position="140"/>
        <end position="164"/>
    </location>
</feature>
<proteinExistence type="predicted"/>